<name>A0ABS8W957_9GAMM</name>
<protein>
    <submittedName>
        <fullName evidence="3">Outer membrane lipoprotein-sorting protein</fullName>
    </submittedName>
</protein>
<gene>
    <name evidence="3" type="ORF">K6Y31_05615</name>
</gene>
<keyword evidence="4" id="KW-1185">Reference proteome</keyword>
<feature type="domain" description="Uncharacterized protein TP-0789" evidence="2">
    <location>
        <begin position="78"/>
        <end position="270"/>
    </location>
</feature>
<organism evidence="3 4">
    <name type="scientific">Motilimonas cestriensis</name>
    <dbReference type="NCBI Taxonomy" id="2742685"/>
    <lineage>
        <taxon>Bacteria</taxon>
        <taxon>Pseudomonadati</taxon>
        <taxon>Pseudomonadota</taxon>
        <taxon>Gammaproteobacteria</taxon>
        <taxon>Alteromonadales</taxon>
        <taxon>Alteromonadales genera incertae sedis</taxon>
        <taxon>Motilimonas</taxon>
    </lineage>
</organism>
<evidence type="ECO:0000313" key="4">
    <source>
        <dbReference type="Proteomes" id="UP001201273"/>
    </source>
</evidence>
<keyword evidence="1" id="KW-0732">Signal</keyword>
<dbReference type="Proteomes" id="UP001201273">
    <property type="component" value="Unassembled WGS sequence"/>
</dbReference>
<feature type="chain" id="PRO_5047488985" evidence="1">
    <location>
        <begin position="26"/>
        <end position="272"/>
    </location>
</feature>
<evidence type="ECO:0000256" key="1">
    <source>
        <dbReference type="SAM" id="SignalP"/>
    </source>
</evidence>
<accession>A0ABS8W957</accession>
<proteinExistence type="predicted"/>
<dbReference type="EMBL" id="JAIMJA010000004">
    <property type="protein sequence ID" value="MCE2594291.1"/>
    <property type="molecule type" value="Genomic_DNA"/>
</dbReference>
<dbReference type="RefSeq" id="WP_233051848.1">
    <property type="nucleotide sequence ID" value="NZ_JAIMJA010000004.1"/>
</dbReference>
<dbReference type="Pfam" id="PF17131">
    <property type="entry name" value="LolA_like"/>
    <property type="match status" value="1"/>
</dbReference>
<feature type="signal peptide" evidence="1">
    <location>
        <begin position="1"/>
        <end position="25"/>
    </location>
</feature>
<evidence type="ECO:0000313" key="3">
    <source>
        <dbReference type="EMBL" id="MCE2594291.1"/>
    </source>
</evidence>
<dbReference type="CDD" id="cd16329">
    <property type="entry name" value="LolA_like"/>
    <property type="match status" value="1"/>
</dbReference>
<dbReference type="Gene3D" id="2.50.20.10">
    <property type="entry name" value="Lipoprotein localisation LolA/LolB/LppX"/>
    <property type="match status" value="1"/>
</dbReference>
<comment type="caution">
    <text evidence="3">The sequence shown here is derived from an EMBL/GenBank/DDBJ whole genome shotgun (WGS) entry which is preliminary data.</text>
</comment>
<sequence>MKKIYLPISLTVALMSTAVISPVLASDDQGLTIMQERKLRDTGWRSNEATLEMRLTNAQGQTSTRNLRMKSLEVKGDGDKSLSIFDTPHDVKGTAFLSFSHVTGADDQWLYLPALKRVKRIASRNKSGPFMGSEFAYEDLSSFEVEKYNYRYLGEADIGGEKTWKIENIPTDQYSGYSKLITWIDQQHYRVLKTEYYDRKSALLKTLTFSNYQAYEVRQELDGENKRFWRANLLAVENHQTGKSTQLNFSEYRFDTGLSEADFNKSKLKRAR</sequence>
<reference evidence="3 4" key="1">
    <citation type="journal article" date="2022" name="Environ. Microbiol. Rep.">
        <title>Eco-phylogenetic analyses reveal divergent evolution of vitamin B12 metabolism in the marine bacterial family 'Psychromonadaceae'.</title>
        <authorList>
            <person name="Jin X."/>
            <person name="Yang Y."/>
            <person name="Cao H."/>
            <person name="Gao B."/>
            <person name="Zhao Z."/>
        </authorList>
    </citation>
    <scope>NUCLEOTIDE SEQUENCE [LARGE SCALE GENOMIC DNA]</scope>
    <source>
        <strain evidence="3 4">MKS20</strain>
    </source>
</reference>
<evidence type="ECO:0000259" key="2">
    <source>
        <dbReference type="Pfam" id="PF17131"/>
    </source>
</evidence>
<dbReference type="InterPro" id="IPR033399">
    <property type="entry name" value="TP_0789-like"/>
</dbReference>
<keyword evidence="3" id="KW-0449">Lipoprotein</keyword>